<reference evidence="2 3" key="1">
    <citation type="journal article" date="2012" name="PLoS ONE">
        <title>The genome characteristics and predicted function of methyl-group oxidation pathway in the obligate aceticlastic methanogens, Methanosaeta spp.</title>
        <authorList>
            <person name="Zhu J."/>
            <person name="Zheng H."/>
            <person name="Ai G."/>
            <person name="Zhang G."/>
            <person name="Liu D."/>
            <person name="Liu X."/>
            <person name="Dong X."/>
        </authorList>
    </citation>
    <scope>NUCLEOTIDE SEQUENCE [LARGE SCALE GENOMIC DNA]</scope>
    <source>
        <strain evidence="2 3">6Ac</strain>
    </source>
</reference>
<dbReference type="PATRIC" id="fig|1110509.7.peg.1453"/>
<dbReference type="Proteomes" id="UP000005877">
    <property type="component" value="Chromosome"/>
</dbReference>
<keyword evidence="3" id="KW-1185">Reference proteome</keyword>
<gene>
    <name evidence="2" type="ordered locus">Mhar_1310</name>
</gene>
<dbReference type="STRING" id="1110509.Mhar_1310"/>
<dbReference type="InterPro" id="IPR043826">
    <property type="entry name" value="DUF5803"/>
</dbReference>
<dbReference type="EMBL" id="CP003117">
    <property type="protein sequence ID" value="AET64674.1"/>
    <property type="molecule type" value="Genomic_DNA"/>
</dbReference>
<accession>G7WNR4</accession>
<dbReference type="AlphaFoldDB" id="G7WNR4"/>
<keyword evidence="1" id="KW-1133">Transmembrane helix</keyword>
<keyword evidence="1" id="KW-0812">Transmembrane</keyword>
<evidence type="ECO:0000256" key="1">
    <source>
        <dbReference type="SAM" id="Phobius"/>
    </source>
</evidence>
<keyword evidence="1" id="KW-0472">Membrane</keyword>
<name>G7WNR4_METH6</name>
<organism evidence="2 3">
    <name type="scientific">Methanothrix harundinacea (strain 6Ac)</name>
    <name type="common">Methanosaeta harundinacea</name>
    <dbReference type="NCBI Taxonomy" id="1110509"/>
    <lineage>
        <taxon>Archaea</taxon>
        <taxon>Methanobacteriati</taxon>
        <taxon>Methanobacteriota</taxon>
        <taxon>Stenosarchaea group</taxon>
        <taxon>Methanomicrobia</taxon>
        <taxon>Methanotrichales</taxon>
        <taxon>Methanotrichaceae</taxon>
        <taxon>Methanothrix</taxon>
    </lineage>
</organism>
<dbReference type="HOGENOM" id="CLU_1080140_0_0_2"/>
<evidence type="ECO:0000313" key="3">
    <source>
        <dbReference type="Proteomes" id="UP000005877"/>
    </source>
</evidence>
<protein>
    <submittedName>
        <fullName evidence="2">Uncharacterized protein</fullName>
    </submittedName>
</protein>
<feature type="transmembrane region" description="Helical" evidence="1">
    <location>
        <begin position="214"/>
        <end position="231"/>
    </location>
</feature>
<dbReference type="Pfam" id="PF19119">
    <property type="entry name" value="DUF5803"/>
    <property type="match status" value="1"/>
</dbReference>
<sequence length="257" mass="28009">MMVGRRGDPGGGRLLSPIWSPPGRDRGLLGDGVDMNLDAGLGILAVLILTFGQGEAALSPGLEAVSFNGTTYLLAKSEAEVIVPANGSSFNFTLPIRADIRLFNSSGGEVPAETRVDFWRGYYNYQVVAGEEVDGHLNYTLPIADQRFVVLAEEGSSVRVVLPPGYATGDRLLGRARPTPDRIESLDNRTVLIWPVLEGRVIDVSFYAEDAPRAFRLFLLLLAFLAGVLALEHRASMRRLRSIRRDADEDLEGRGRA</sequence>
<evidence type="ECO:0000313" key="2">
    <source>
        <dbReference type="EMBL" id="AET64674.1"/>
    </source>
</evidence>
<dbReference type="KEGG" id="mhi:Mhar_1310"/>
<proteinExistence type="predicted"/>